<name>A0A8S1RUK8_9CILI</name>
<reference evidence="2" key="1">
    <citation type="submission" date="2021-01" db="EMBL/GenBank/DDBJ databases">
        <authorList>
            <consortium name="Genoscope - CEA"/>
            <person name="William W."/>
        </authorList>
    </citation>
    <scope>NUCLEOTIDE SEQUENCE</scope>
</reference>
<evidence type="ECO:0000313" key="3">
    <source>
        <dbReference type="Proteomes" id="UP000692954"/>
    </source>
</evidence>
<sequence length="119" mass="13732">MVFQSQSGYIFGGYSPYQWLSDKSWVQDDSLSSFLFSQTHDQIYPLKQEQKQYAICCNSGFGPAFGGGSDRYINSDFKSGNSKLGDSYEWNKQQKEAYNHLFGQDKPILECEIFELKFM</sequence>
<evidence type="ECO:0000259" key="1">
    <source>
        <dbReference type="Pfam" id="PF07534"/>
    </source>
</evidence>
<evidence type="ECO:0000313" key="2">
    <source>
        <dbReference type="EMBL" id="CAD8131027.1"/>
    </source>
</evidence>
<proteinExistence type="predicted"/>
<dbReference type="EMBL" id="CAJJDN010000360">
    <property type="protein sequence ID" value="CAD8131027.1"/>
    <property type="molecule type" value="Genomic_DNA"/>
</dbReference>
<accession>A0A8S1RUK8</accession>
<gene>
    <name evidence="2" type="ORF">PSON_ATCC_30995.1.T3600005</name>
</gene>
<protein>
    <recommendedName>
        <fullName evidence="1">TLDc domain-containing protein</fullName>
    </recommendedName>
</protein>
<dbReference type="OrthoDB" id="10001977at2759"/>
<dbReference type="Proteomes" id="UP000692954">
    <property type="component" value="Unassembled WGS sequence"/>
</dbReference>
<keyword evidence="3" id="KW-1185">Reference proteome</keyword>
<dbReference type="AlphaFoldDB" id="A0A8S1RUK8"/>
<dbReference type="Pfam" id="PF07534">
    <property type="entry name" value="TLD"/>
    <property type="match status" value="1"/>
</dbReference>
<dbReference type="InterPro" id="IPR006571">
    <property type="entry name" value="TLDc_dom"/>
</dbReference>
<feature type="domain" description="TLDc" evidence="1">
    <location>
        <begin position="1"/>
        <end position="116"/>
    </location>
</feature>
<comment type="caution">
    <text evidence="2">The sequence shown here is derived from an EMBL/GenBank/DDBJ whole genome shotgun (WGS) entry which is preliminary data.</text>
</comment>
<organism evidence="2 3">
    <name type="scientific">Paramecium sonneborni</name>
    <dbReference type="NCBI Taxonomy" id="65129"/>
    <lineage>
        <taxon>Eukaryota</taxon>
        <taxon>Sar</taxon>
        <taxon>Alveolata</taxon>
        <taxon>Ciliophora</taxon>
        <taxon>Intramacronucleata</taxon>
        <taxon>Oligohymenophorea</taxon>
        <taxon>Peniculida</taxon>
        <taxon>Parameciidae</taxon>
        <taxon>Paramecium</taxon>
    </lineage>
</organism>